<feature type="chain" id="PRO_5009912410" evidence="1">
    <location>
        <begin position="31"/>
        <end position="459"/>
    </location>
</feature>
<dbReference type="EMBL" id="FQXA01000002">
    <property type="protein sequence ID" value="SHG80078.1"/>
    <property type="molecule type" value="Genomic_DNA"/>
</dbReference>
<feature type="signal peptide" evidence="1">
    <location>
        <begin position="1"/>
        <end position="30"/>
    </location>
</feature>
<protein>
    <submittedName>
        <fullName evidence="2">Uncharacterized protein</fullName>
    </submittedName>
</protein>
<evidence type="ECO:0000313" key="3">
    <source>
        <dbReference type="Proteomes" id="UP000184000"/>
    </source>
</evidence>
<sequence>MRIGHSLFGGAVAGLVIASGVAACTAGAYAQNEVTRHFEGQATAVAVASGDCRRVAGNYPATLSCKAEASGAASVDFRPLPVAIAGSAQAAGAASVEYFAYSFGNANARMDGAPVRRVKLFPRQAQALAVGEADVQTWQLGYAKPAIGRAFGFGTTYHVGHGLGQGLASGSGAPALELGAAGSGLAPASGSALAAFTIGVAGIGDAPAAAMGDAAVTRGGVREFDANGIGAATVTAVAGTVGIHQAQTGRAVAQIVAYPKCQIGGKGRAMASAHGDGDGLGTATGATAAPGDTRATAIGAGRYLANGAAIASAKASGTGSGETHQTRVVGKPGNSSAVCIGDGVRVVVGGGKAGSAASITMIVGRRTVTAVPDRVAAKANARSGATGLAVQGKSAIANALVQGQGRRRLIGAGVASAEAHAQGANQINDLLPAPGERTHVAGSAARLIVIGEELRLLAA</sequence>
<accession>A0A1M5MRZ3</accession>
<dbReference type="Proteomes" id="UP000184000">
    <property type="component" value="Unassembled WGS sequence"/>
</dbReference>
<dbReference type="PROSITE" id="PS51257">
    <property type="entry name" value="PROKAR_LIPOPROTEIN"/>
    <property type="match status" value="1"/>
</dbReference>
<dbReference type="AlphaFoldDB" id="A0A1M5MRZ3"/>
<gene>
    <name evidence="2" type="ORF">SAMN02744645_1454</name>
</gene>
<name>A0A1M5MRZ3_9GAMM</name>
<organism evidence="2 3">
    <name type="scientific">Stutzerimonas xanthomarina DSM 18231</name>
    <dbReference type="NCBI Taxonomy" id="1403346"/>
    <lineage>
        <taxon>Bacteria</taxon>
        <taxon>Pseudomonadati</taxon>
        <taxon>Pseudomonadota</taxon>
        <taxon>Gammaproteobacteria</taxon>
        <taxon>Pseudomonadales</taxon>
        <taxon>Pseudomonadaceae</taxon>
        <taxon>Stutzerimonas</taxon>
    </lineage>
</organism>
<dbReference type="GeneID" id="98638168"/>
<keyword evidence="1" id="KW-0732">Signal</keyword>
<evidence type="ECO:0000256" key="1">
    <source>
        <dbReference type="SAM" id="SignalP"/>
    </source>
</evidence>
<proteinExistence type="predicted"/>
<evidence type="ECO:0000313" key="2">
    <source>
        <dbReference type="EMBL" id="SHG80078.1"/>
    </source>
</evidence>
<dbReference type="RefSeq" id="WP_073299844.1">
    <property type="nucleotide sequence ID" value="NZ_FQXA01000002.1"/>
</dbReference>
<reference evidence="2 3" key="1">
    <citation type="submission" date="2016-11" db="EMBL/GenBank/DDBJ databases">
        <authorList>
            <person name="Jaros S."/>
            <person name="Januszkiewicz K."/>
            <person name="Wedrychowicz H."/>
        </authorList>
    </citation>
    <scope>NUCLEOTIDE SEQUENCE [LARGE SCALE GENOMIC DNA]</scope>
    <source>
        <strain evidence="2 3">DSM 18231</strain>
    </source>
</reference>